<evidence type="ECO:0000259" key="7">
    <source>
        <dbReference type="Pfam" id="PF07773"/>
    </source>
</evidence>
<keyword evidence="10" id="KW-1185">Reference proteome</keyword>
<dbReference type="Ensembl" id="ENSSHAT00000040021.1">
    <property type="protein sequence ID" value="ENSSHAP00000040194.1"/>
    <property type="gene ID" value="ENSSHAG00000031068.1"/>
</dbReference>
<dbReference type="InterPro" id="IPR040354">
    <property type="entry name" value="TCTN1-3"/>
</dbReference>
<evidence type="ECO:0000256" key="1">
    <source>
        <dbReference type="ARBA" id="ARBA00007633"/>
    </source>
</evidence>
<reference evidence="9" key="2">
    <citation type="submission" date="2025-08" db="UniProtKB">
        <authorList>
            <consortium name="Ensembl"/>
        </authorList>
    </citation>
    <scope>IDENTIFICATION</scope>
</reference>
<dbReference type="FunCoup" id="A0A7N4V571">
    <property type="interactions" value="776"/>
</dbReference>
<dbReference type="AlphaFoldDB" id="A0A7N4V571"/>
<dbReference type="PANTHER" id="PTHR14611:SF4">
    <property type="entry name" value="TECTONIC-3"/>
    <property type="match status" value="1"/>
</dbReference>
<feature type="chain" id="PRO_5029523349" description="Tectonic domain-containing protein" evidence="6">
    <location>
        <begin position="42"/>
        <end position="616"/>
    </location>
</feature>
<dbReference type="Proteomes" id="UP000007648">
    <property type="component" value="Unassembled WGS sequence"/>
</dbReference>
<evidence type="ECO:0000256" key="4">
    <source>
        <dbReference type="ARBA" id="ARBA00022794"/>
    </source>
</evidence>
<dbReference type="InParanoid" id="A0A7N4V571"/>
<evidence type="ECO:0000313" key="10">
    <source>
        <dbReference type="Proteomes" id="UP000007648"/>
    </source>
</evidence>
<dbReference type="Pfam" id="PF07773">
    <property type="entry name" value="TCTN_DUF1619"/>
    <property type="match status" value="2"/>
</dbReference>
<proteinExistence type="inferred from homology"/>
<organism evidence="9 10">
    <name type="scientific">Sarcophilus harrisii</name>
    <name type="common">Tasmanian devil</name>
    <name type="synonym">Sarcophilus laniarius</name>
    <dbReference type="NCBI Taxonomy" id="9305"/>
    <lineage>
        <taxon>Eukaryota</taxon>
        <taxon>Metazoa</taxon>
        <taxon>Chordata</taxon>
        <taxon>Craniata</taxon>
        <taxon>Vertebrata</taxon>
        <taxon>Euteleostomi</taxon>
        <taxon>Mammalia</taxon>
        <taxon>Metatheria</taxon>
        <taxon>Dasyuromorphia</taxon>
        <taxon>Dasyuridae</taxon>
        <taxon>Sarcophilus</taxon>
    </lineage>
</organism>
<comment type="similarity">
    <text evidence="1">Belongs to the tectonic family.</text>
</comment>
<keyword evidence="3 6" id="KW-0732">Signal</keyword>
<reference evidence="9" key="3">
    <citation type="submission" date="2025-09" db="UniProtKB">
        <authorList>
            <consortium name="Ensembl"/>
        </authorList>
    </citation>
    <scope>IDENTIFICATION</scope>
</reference>
<evidence type="ECO:0000256" key="2">
    <source>
        <dbReference type="ARBA" id="ARBA00011495"/>
    </source>
</evidence>
<gene>
    <name evidence="9" type="primary">TCTN3</name>
</gene>
<feature type="domain" description="Tectonic-1-3" evidence="7">
    <location>
        <begin position="388"/>
        <end position="556"/>
    </location>
</feature>
<keyword evidence="4" id="KW-0970">Cilium biogenesis/degradation</keyword>
<feature type="domain" description="Tectonic-1-3 N-terminal" evidence="8">
    <location>
        <begin position="99"/>
        <end position="193"/>
    </location>
</feature>
<keyword evidence="5" id="KW-0325">Glycoprotein</keyword>
<dbReference type="InterPro" id="IPR057724">
    <property type="entry name" value="TCTN1-3_N"/>
</dbReference>
<dbReference type="PANTHER" id="PTHR14611">
    <property type="entry name" value="TECTONIC FAMILY MEMBER"/>
    <property type="match status" value="1"/>
</dbReference>
<feature type="signal peptide" evidence="6">
    <location>
        <begin position="1"/>
        <end position="41"/>
    </location>
</feature>
<name>A0A7N4V571_SARHA</name>
<feature type="domain" description="Tectonic-1-3" evidence="7">
    <location>
        <begin position="216"/>
        <end position="375"/>
    </location>
</feature>
<dbReference type="Pfam" id="PF25752">
    <property type="entry name" value="DUF1619_N"/>
    <property type="match status" value="1"/>
</dbReference>
<evidence type="ECO:0000259" key="8">
    <source>
        <dbReference type="Pfam" id="PF25752"/>
    </source>
</evidence>
<evidence type="ECO:0000256" key="3">
    <source>
        <dbReference type="ARBA" id="ARBA00022729"/>
    </source>
</evidence>
<evidence type="ECO:0000313" key="9">
    <source>
        <dbReference type="Ensembl" id="ENSSHAP00000040194.1"/>
    </source>
</evidence>
<protein>
    <recommendedName>
        <fullName evidence="11">Tectonic domain-containing protein</fullName>
    </recommendedName>
</protein>
<comment type="subunit">
    <text evidence="2">Part of the tectonic-like complex (also named B9 complex).</text>
</comment>
<sequence length="616" mass="67983">MPWQRAGRPLSGPGGSCGLMALGPLKLLVLPLFFLAGDAGGQTQPSPSEGAPSWAGADPPGVRLREAGVVPTDRLRPAVASSFESVWGRHFWFWGFSDTCSCDLTPNSCDLNCCCDDECYLEESRMIFKDCLPGSYRILGWKCVDPSIMFQSNTPFHVETLMIPDSGPNFCIQVKNPILNYFHHLQKVNETNIQSLIKNFGGKSFFSEPPPTPTYSSFYKAGDPIVIYFPKWSLLSLLKHPTEIGPSGLCTDNNAAKFLENGHTTCTRFFSNLTSSCTTDPSLTVTSYHNFMVLKVPKGVIDLKNMQVPITLTSEPILPQLDGNTCYNVVSQVIYEIETNGTLGIQKISLSFILMNLSGDPGAAFQQHFTIRFHTFQRRRPAVPLVRSGNPGYIFGMPLLVLKGDTSDPMTVLQSHSDGSCSVNRRKVEFGVNMMTGCKFRIENRSCDHLQDEIYKTLNAITSPVYIGIMGNSEPSHRGHWVKAFTQNSSALAKNCTSCCCIPFSLEIQILWAYVGLQANAQAHVFGGQYLYQCNFITLPSSVEEVFLTTFVSFTDITKKPEFTKSQKETKWASIFSSPSHFLGAMNGEKESLRSLSASAVLLCVLLHGFLGLEIS</sequence>
<evidence type="ECO:0000256" key="6">
    <source>
        <dbReference type="SAM" id="SignalP"/>
    </source>
</evidence>
<reference evidence="9 10" key="1">
    <citation type="journal article" date="2011" name="Proc. Natl. Acad. Sci. U.S.A.">
        <title>Genetic diversity and population structure of the endangered marsupial Sarcophilus harrisii (Tasmanian devil).</title>
        <authorList>
            <person name="Miller W."/>
            <person name="Hayes V.M."/>
            <person name="Ratan A."/>
            <person name="Petersen D.C."/>
            <person name="Wittekindt N.E."/>
            <person name="Miller J."/>
            <person name="Walenz B."/>
            <person name="Knight J."/>
            <person name="Qi J."/>
            <person name="Zhao F."/>
            <person name="Wang Q."/>
            <person name="Bedoya-Reina O.C."/>
            <person name="Katiyar N."/>
            <person name="Tomsho L.P."/>
            <person name="Kasson L.M."/>
            <person name="Hardie R.A."/>
            <person name="Woodbridge P."/>
            <person name="Tindall E.A."/>
            <person name="Bertelsen M.F."/>
            <person name="Dixon D."/>
            <person name="Pyecroft S."/>
            <person name="Helgen K.M."/>
            <person name="Lesk A.M."/>
            <person name="Pringle T.H."/>
            <person name="Patterson N."/>
            <person name="Zhang Y."/>
            <person name="Kreiss A."/>
            <person name="Woods G.M."/>
            <person name="Jones M.E."/>
            <person name="Schuster S.C."/>
        </authorList>
    </citation>
    <scope>NUCLEOTIDE SEQUENCE [LARGE SCALE GENOMIC DNA]</scope>
</reference>
<evidence type="ECO:0008006" key="11">
    <source>
        <dbReference type="Google" id="ProtNLM"/>
    </source>
</evidence>
<dbReference type="GO" id="GO:0060271">
    <property type="term" value="P:cilium assembly"/>
    <property type="evidence" value="ECO:0007669"/>
    <property type="project" value="TreeGrafter"/>
</dbReference>
<dbReference type="GO" id="GO:0007224">
    <property type="term" value="P:smoothened signaling pathway"/>
    <property type="evidence" value="ECO:0007669"/>
    <property type="project" value="TreeGrafter"/>
</dbReference>
<dbReference type="GeneTree" id="ENSGT00570000079101"/>
<dbReference type="InterPro" id="IPR011677">
    <property type="entry name" value="TCTN1-3_dom"/>
</dbReference>
<accession>A0A7N4V571</accession>
<evidence type="ECO:0000256" key="5">
    <source>
        <dbReference type="ARBA" id="ARBA00023180"/>
    </source>
</evidence>